<dbReference type="PROSITE" id="PS50222">
    <property type="entry name" value="EF_HAND_2"/>
    <property type="match status" value="1"/>
</dbReference>
<dbReference type="Pfam" id="PF13202">
    <property type="entry name" value="EF-hand_5"/>
    <property type="match status" value="2"/>
</dbReference>
<evidence type="ECO:0000256" key="1">
    <source>
        <dbReference type="ARBA" id="ARBA00022837"/>
    </source>
</evidence>
<dbReference type="InterPro" id="IPR011992">
    <property type="entry name" value="EF-hand-dom_pair"/>
</dbReference>
<sequence length="200" mass="23100">MGKELSTCRRRQKRKTLLLGNLYWKLGMIEYFQSEDINKDGYVTIEEMVENTKPFLDHCDATPLKMETLENAVRLFWGEVGLVPGKRIGRRRFLRGLSELGRLEVQREHRGMPTLHNKVANALFDIIDANNNNQLTEIEIGNWMAACGLDRGEAGILLQEADRKQKGFITREELIESEFCSFFHPEKCMVQLGIRVVKEV</sequence>
<dbReference type="Gene3D" id="1.10.238.10">
    <property type="entry name" value="EF-hand"/>
    <property type="match status" value="1"/>
</dbReference>
<protein>
    <submittedName>
        <fullName evidence="3">Putative photoprotein-like protein</fullName>
    </submittedName>
</protein>
<dbReference type="InterPro" id="IPR018247">
    <property type="entry name" value="EF_Hand_1_Ca_BS"/>
</dbReference>
<evidence type="ECO:0000259" key="2">
    <source>
        <dbReference type="PROSITE" id="PS50222"/>
    </source>
</evidence>
<dbReference type="EMBL" id="KM233767">
    <property type="protein sequence ID" value="AIW06417.1"/>
    <property type="molecule type" value="mRNA"/>
</dbReference>
<evidence type="ECO:0000313" key="3">
    <source>
        <dbReference type="EMBL" id="AIW06417.1"/>
    </source>
</evidence>
<keyword evidence="1" id="KW-0106">Calcium</keyword>
<name>A0A0A0RVY6_9METZ</name>
<organism evidence="3">
    <name type="scientific">Dryodora glandiformis</name>
    <dbReference type="NCBI Taxonomy" id="1566677"/>
    <lineage>
        <taxon>Eukaryota</taxon>
        <taxon>Metazoa</taxon>
        <taxon>Ctenophora</taxon>
        <taxon>Tentaculata</taxon>
        <taxon>Cydippida</taxon>
        <taxon>Dryodoridae</taxon>
        <taxon>Dryodora</taxon>
    </lineage>
</organism>
<proteinExistence type="evidence at transcript level"/>
<dbReference type="SUPFAM" id="SSF47473">
    <property type="entry name" value="EF-hand"/>
    <property type="match status" value="1"/>
</dbReference>
<dbReference type="GO" id="GO:0005509">
    <property type="term" value="F:calcium ion binding"/>
    <property type="evidence" value="ECO:0007669"/>
    <property type="project" value="InterPro"/>
</dbReference>
<dbReference type="AlphaFoldDB" id="A0A0A0RVY6"/>
<dbReference type="InterPro" id="IPR002048">
    <property type="entry name" value="EF_hand_dom"/>
</dbReference>
<reference evidence="3" key="1">
    <citation type="journal article" date="2015" name="PLoS ONE">
        <title>Occurrence of Isopenicillin-N-Synthase Homologs in Bioluminescent Ctenophores and Implications for Coelenterazine Biosynthesis.</title>
        <authorList>
            <person name="Francis W.R."/>
            <person name="Shaner N.C."/>
            <person name="Christianson L.M."/>
            <person name="Powers M.L."/>
            <person name="Haddock S.H."/>
        </authorList>
    </citation>
    <scope>NUCLEOTIDE SEQUENCE</scope>
</reference>
<accession>A0A0A0RVY6</accession>
<dbReference type="PROSITE" id="PS00018">
    <property type="entry name" value="EF_HAND_1"/>
    <property type="match status" value="2"/>
</dbReference>
<feature type="domain" description="EF-hand" evidence="2">
    <location>
        <begin position="115"/>
        <end position="150"/>
    </location>
</feature>